<gene>
    <name evidence="7" type="ORF">EAG_07330</name>
</gene>
<accession>E2AFD9</accession>
<dbReference type="PANTHER" id="PTHR28629:SF4">
    <property type="entry name" value="TRIOKINASE_FMN CYCLASE"/>
    <property type="match status" value="1"/>
</dbReference>
<keyword evidence="8" id="KW-1185">Reference proteome</keyword>
<name>E2AFD9_CAMFO</name>
<organism evidence="8">
    <name type="scientific">Camponotus floridanus</name>
    <name type="common">Florida carpenter ant</name>
    <dbReference type="NCBI Taxonomy" id="104421"/>
    <lineage>
        <taxon>Eukaryota</taxon>
        <taxon>Metazoa</taxon>
        <taxon>Ecdysozoa</taxon>
        <taxon>Arthropoda</taxon>
        <taxon>Hexapoda</taxon>
        <taxon>Insecta</taxon>
        <taxon>Pterygota</taxon>
        <taxon>Neoptera</taxon>
        <taxon>Endopterygota</taxon>
        <taxon>Hymenoptera</taxon>
        <taxon>Apocrita</taxon>
        <taxon>Aculeata</taxon>
        <taxon>Formicoidea</taxon>
        <taxon>Formicidae</taxon>
        <taxon>Formicinae</taxon>
        <taxon>Camponotus</taxon>
    </lineage>
</organism>
<feature type="compositionally biased region" description="Polar residues" evidence="5">
    <location>
        <begin position="10"/>
        <end position="20"/>
    </location>
</feature>
<dbReference type="GO" id="GO:0004371">
    <property type="term" value="F:glycerone kinase activity"/>
    <property type="evidence" value="ECO:0007669"/>
    <property type="project" value="UniProtKB-EC"/>
</dbReference>
<evidence type="ECO:0000256" key="2">
    <source>
        <dbReference type="ARBA" id="ARBA00022777"/>
    </source>
</evidence>
<dbReference type="Pfam" id="PF02734">
    <property type="entry name" value="Dak2"/>
    <property type="match status" value="1"/>
</dbReference>
<dbReference type="SMART" id="SM01120">
    <property type="entry name" value="Dak2"/>
    <property type="match status" value="1"/>
</dbReference>
<sequence>MPHNAEERSSQSSQNSDIGPMIQSQNGPKFLVILTFACEALIACVRQLNIMDEECGDGNYGTTLAHTAGVIKVAIKEGRISATRPSIAFTQISRIIEREMGGLEDGIYSLFFDTIAKSFLRFQDDEQLTANMWLNVLTSANKTLSEVSGTLIGERSMLNALIPAQHKLRDALNLGLNPVDAFGEAVKAAETSAMQTVHMSKSHAVDSTNCKIFKYPDPGAHAVGIWMRAAYEGFKLKFGCEFDV</sequence>
<dbReference type="SUPFAM" id="SSF101473">
    <property type="entry name" value="DhaL-like"/>
    <property type="match status" value="1"/>
</dbReference>
<comment type="catalytic activity">
    <reaction evidence="3">
        <text>D-glyceraldehyde + ATP = D-glyceraldehyde 3-phosphate + ADP + H(+)</text>
        <dbReference type="Rhea" id="RHEA:13941"/>
        <dbReference type="ChEBI" id="CHEBI:15378"/>
        <dbReference type="ChEBI" id="CHEBI:17378"/>
        <dbReference type="ChEBI" id="CHEBI:30616"/>
        <dbReference type="ChEBI" id="CHEBI:59776"/>
        <dbReference type="ChEBI" id="CHEBI:456216"/>
        <dbReference type="EC" id="2.7.1.28"/>
    </reaction>
</comment>
<dbReference type="InterPro" id="IPR050861">
    <property type="entry name" value="Dihydroxyacetone_Kinase"/>
</dbReference>
<proteinExistence type="predicted"/>
<dbReference type="InParanoid" id="E2AFD9"/>
<dbReference type="OrthoDB" id="5599713at2759"/>
<evidence type="ECO:0000313" key="8">
    <source>
        <dbReference type="Proteomes" id="UP000000311"/>
    </source>
</evidence>
<dbReference type="GO" id="GO:0019563">
    <property type="term" value="P:glycerol catabolic process"/>
    <property type="evidence" value="ECO:0007669"/>
    <property type="project" value="TreeGrafter"/>
</dbReference>
<protein>
    <submittedName>
        <fullName evidence="7">Probable dihydroxyacetone kinase</fullName>
    </submittedName>
</protein>
<evidence type="ECO:0000259" key="6">
    <source>
        <dbReference type="PROSITE" id="PS51480"/>
    </source>
</evidence>
<dbReference type="EMBL" id="GL439108">
    <property type="protein sequence ID" value="EFN67832.1"/>
    <property type="molecule type" value="Genomic_DNA"/>
</dbReference>
<dbReference type="GO" id="GO:0050354">
    <property type="term" value="F:triokinase activity"/>
    <property type="evidence" value="ECO:0007669"/>
    <property type="project" value="UniProtKB-EC"/>
</dbReference>
<dbReference type="AlphaFoldDB" id="E2AFD9"/>
<feature type="domain" description="DhaL" evidence="6">
    <location>
        <begin position="28"/>
        <end position="232"/>
    </location>
</feature>
<dbReference type="OMA" id="RPFVTFI"/>
<dbReference type="GO" id="GO:0005829">
    <property type="term" value="C:cytosol"/>
    <property type="evidence" value="ECO:0007669"/>
    <property type="project" value="TreeGrafter"/>
</dbReference>
<keyword evidence="2 7" id="KW-0418">Kinase</keyword>
<dbReference type="InterPro" id="IPR036117">
    <property type="entry name" value="DhaL_dom_sf"/>
</dbReference>
<dbReference type="Gene3D" id="1.25.40.340">
    <property type="match status" value="1"/>
</dbReference>
<keyword evidence="1" id="KW-0808">Transferase</keyword>
<feature type="region of interest" description="Disordered" evidence="5">
    <location>
        <begin position="1"/>
        <end position="20"/>
    </location>
</feature>
<evidence type="ECO:0000313" key="7">
    <source>
        <dbReference type="EMBL" id="EFN67832.1"/>
    </source>
</evidence>
<dbReference type="PANTHER" id="PTHR28629">
    <property type="entry name" value="TRIOKINASE/FMN CYCLASE"/>
    <property type="match status" value="1"/>
</dbReference>
<dbReference type="InterPro" id="IPR004007">
    <property type="entry name" value="DhaL_dom"/>
</dbReference>
<dbReference type="STRING" id="104421.E2AFD9"/>
<reference evidence="7 8" key="1">
    <citation type="journal article" date="2010" name="Science">
        <title>Genomic comparison of the ants Camponotus floridanus and Harpegnathos saltator.</title>
        <authorList>
            <person name="Bonasio R."/>
            <person name="Zhang G."/>
            <person name="Ye C."/>
            <person name="Mutti N.S."/>
            <person name="Fang X."/>
            <person name="Qin N."/>
            <person name="Donahue G."/>
            <person name="Yang P."/>
            <person name="Li Q."/>
            <person name="Li C."/>
            <person name="Zhang P."/>
            <person name="Huang Z."/>
            <person name="Berger S.L."/>
            <person name="Reinberg D."/>
            <person name="Wang J."/>
            <person name="Liebig J."/>
        </authorList>
    </citation>
    <scope>NUCLEOTIDE SEQUENCE [LARGE SCALE GENOMIC DNA]</scope>
    <source>
        <strain evidence="8">C129</strain>
    </source>
</reference>
<dbReference type="Proteomes" id="UP000000311">
    <property type="component" value="Unassembled WGS sequence"/>
</dbReference>
<dbReference type="PROSITE" id="PS51480">
    <property type="entry name" value="DHAL"/>
    <property type="match status" value="1"/>
</dbReference>
<evidence type="ECO:0000256" key="3">
    <source>
        <dbReference type="ARBA" id="ARBA00047974"/>
    </source>
</evidence>
<evidence type="ECO:0000256" key="4">
    <source>
        <dbReference type="ARBA" id="ARBA00048898"/>
    </source>
</evidence>
<evidence type="ECO:0000256" key="5">
    <source>
        <dbReference type="SAM" id="MobiDB-lite"/>
    </source>
</evidence>
<comment type="catalytic activity">
    <reaction evidence="4">
        <text>dihydroxyacetone + ATP = dihydroxyacetone phosphate + ADP + H(+)</text>
        <dbReference type="Rhea" id="RHEA:15773"/>
        <dbReference type="ChEBI" id="CHEBI:15378"/>
        <dbReference type="ChEBI" id="CHEBI:16016"/>
        <dbReference type="ChEBI" id="CHEBI:30616"/>
        <dbReference type="ChEBI" id="CHEBI:57642"/>
        <dbReference type="ChEBI" id="CHEBI:456216"/>
        <dbReference type="EC" id="2.7.1.29"/>
    </reaction>
</comment>
<evidence type="ECO:0000256" key="1">
    <source>
        <dbReference type="ARBA" id="ARBA00022679"/>
    </source>
</evidence>